<feature type="chain" id="PRO_5011652338" evidence="1">
    <location>
        <begin position="27"/>
        <end position="375"/>
    </location>
</feature>
<evidence type="ECO:0000313" key="3">
    <source>
        <dbReference type="Proteomes" id="UP000199514"/>
    </source>
</evidence>
<feature type="signal peptide" evidence="1">
    <location>
        <begin position="1"/>
        <end position="26"/>
    </location>
</feature>
<dbReference type="Pfam" id="PF09411">
    <property type="entry name" value="PagL"/>
    <property type="match status" value="1"/>
</dbReference>
<proteinExistence type="predicted"/>
<name>A0A1I1DPE9_9BACT</name>
<evidence type="ECO:0000256" key="1">
    <source>
        <dbReference type="SAM" id="SignalP"/>
    </source>
</evidence>
<reference evidence="2 3" key="1">
    <citation type="submission" date="2016-10" db="EMBL/GenBank/DDBJ databases">
        <authorList>
            <person name="de Groot N.N."/>
        </authorList>
    </citation>
    <scope>NUCLEOTIDE SEQUENCE [LARGE SCALE GENOMIC DNA]</scope>
    <source>
        <strain evidence="2 3">DSM 6793</strain>
    </source>
</reference>
<dbReference type="EMBL" id="FOLE01000001">
    <property type="protein sequence ID" value="SFB76697.1"/>
    <property type="molecule type" value="Genomic_DNA"/>
</dbReference>
<sequence>MKHLSFVRFCLLISFLCLGFVSHIQAQGVASSWRVYGHYGMIFAQNPPVKHLSVSHPFAIQADYMLPLSGKKSWHKIYRFPDVGFTALYVDMRQPKVLGRAYSVLTFIDRHLDKKRHFTYRLAIGTGFHSTHFNKETNHTNQAIGSFHTAAVQLGIMYKHRLAADWFLQYGFMFTHYSNGSSKMPNSGVNIPTLSVGLRKGERAKPTHFLPPDSLTLMPVHYGWEGQLSTHFGRKETYPVTGKKFFFYTLEAYASYRHSRRSAWQVGADVIYNKTLEEEKRLLYDSTYKNVDITRVSLLAGHELYFGRVSLMTQFCVYVYKKLPLNPFAYQRLGLKYYATPNFYLSCNLRTHFAKADGAEFGLGVALFNKKRVLE</sequence>
<organism evidence="2 3">
    <name type="scientific">Flexibacter flexilis DSM 6793</name>
    <dbReference type="NCBI Taxonomy" id="927664"/>
    <lineage>
        <taxon>Bacteria</taxon>
        <taxon>Pseudomonadati</taxon>
        <taxon>Bacteroidota</taxon>
        <taxon>Cytophagia</taxon>
        <taxon>Cytophagales</taxon>
        <taxon>Flexibacteraceae</taxon>
        <taxon>Flexibacter</taxon>
    </lineage>
</organism>
<dbReference type="RefSeq" id="WP_091506338.1">
    <property type="nucleotide sequence ID" value="NZ_FOLE01000001.1"/>
</dbReference>
<keyword evidence="3" id="KW-1185">Reference proteome</keyword>
<keyword evidence="1" id="KW-0732">Signal</keyword>
<gene>
    <name evidence="2" type="ORF">SAMN05421780_101372</name>
</gene>
<dbReference type="STRING" id="927664.SAMN05421780_101372"/>
<accession>A0A1I1DPE9</accession>
<dbReference type="AlphaFoldDB" id="A0A1I1DPE9"/>
<dbReference type="InterPro" id="IPR018550">
    <property type="entry name" value="Lipid-A_deacylase-rel"/>
</dbReference>
<dbReference type="Proteomes" id="UP000199514">
    <property type="component" value="Unassembled WGS sequence"/>
</dbReference>
<dbReference type="OrthoDB" id="627554at2"/>
<protein>
    <submittedName>
        <fullName evidence="2">Lipid A 3-O-deacylase (PagL)</fullName>
    </submittedName>
</protein>
<evidence type="ECO:0000313" key="2">
    <source>
        <dbReference type="EMBL" id="SFB76697.1"/>
    </source>
</evidence>
<dbReference type="Gene3D" id="2.40.160.20">
    <property type="match status" value="1"/>
</dbReference>